<accession>X1K4V3</accession>
<gene>
    <name evidence="1" type="ORF">S03H2_70111</name>
</gene>
<evidence type="ECO:0000313" key="1">
    <source>
        <dbReference type="EMBL" id="GAI02047.1"/>
    </source>
</evidence>
<dbReference type="EMBL" id="BARU01046490">
    <property type="protein sequence ID" value="GAI02047.1"/>
    <property type="molecule type" value="Genomic_DNA"/>
</dbReference>
<protein>
    <submittedName>
        <fullName evidence="1">Uncharacterized protein</fullName>
    </submittedName>
</protein>
<dbReference type="AlphaFoldDB" id="X1K4V3"/>
<feature type="non-terminal residue" evidence="1">
    <location>
        <position position="1"/>
    </location>
</feature>
<comment type="caution">
    <text evidence="1">The sequence shown here is derived from an EMBL/GenBank/DDBJ whole genome shotgun (WGS) entry which is preliminary data.</text>
</comment>
<reference evidence="1" key="1">
    <citation type="journal article" date="2014" name="Front. Microbiol.">
        <title>High frequency of phylogenetically diverse reductive dehalogenase-homologous genes in deep subseafloor sedimentary metagenomes.</title>
        <authorList>
            <person name="Kawai M."/>
            <person name="Futagami T."/>
            <person name="Toyoda A."/>
            <person name="Takaki Y."/>
            <person name="Nishi S."/>
            <person name="Hori S."/>
            <person name="Arai W."/>
            <person name="Tsubouchi T."/>
            <person name="Morono Y."/>
            <person name="Uchiyama I."/>
            <person name="Ito T."/>
            <person name="Fujiyama A."/>
            <person name="Inagaki F."/>
            <person name="Takami H."/>
        </authorList>
    </citation>
    <scope>NUCLEOTIDE SEQUENCE</scope>
    <source>
        <strain evidence="1">Expedition CK06-06</strain>
    </source>
</reference>
<sequence>YGVGGADGSCKKVYEIDSPYTSAQAYEFHYAQSADVLYMAHEDFAP</sequence>
<name>X1K4V3_9ZZZZ</name>
<proteinExistence type="predicted"/>
<organism evidence="1">
    <name type="scientific">marine sediment metagenome</name>
    <dbReference type="NCBI Taxonomy" id="412755"/>
    <lineage>
        <taxon>unclassified sequences</taxon>
        <taxon>metagenomes</taxon>
        <taxon>ecological metagenomes</taxon>
    </lineage>
</organism>